<proteinExistence type="predicted"/>
<name>A0A6A6EQV1_9PEZI</name>
<reference evidence="2" key="1">
    <citation type="journal article" date="2020" name="Stud. Mycol.">
        <title>101 Dothideomycetes genomes: a test case for predicting lifestyles and emergence of pathogens.</title>
        <authorList>
            <person name="Haridas S."/>
            <person name="Albert R."/>
            <person name="Binder M."/>
            <person name="Bloem J."/>
            <person name="Labutti K."/>
            <person name="Salamov A."/>
            <person name="Andreopoulos B."/>
            <person name="Baker S."/>
            <person name="Barry K."/>
            <person name="Bills G."/>
            <person name="Bluhm B."/>
            <person name="Cannon C."/>
            <person name="Castanera R."/>
            <person name="Culley D."/>
            <person name="Daum C."/>
            <person name="Ezra D."/>
            <person name="Gonzalez J."/>
            <person name="Henrissat B."/>
            <person name="Kuo A."/>
            <person name="Liang C."/>
            <person name="Lipzen A."/>
            <person name="Lutzoni F."/>
            <person name="Magnuson J."/>
            <person name="Mondo S."/>
            <person name="Nolan M."/>
            <person name="Ohm R."/>
            <person name="Pangilinan J."/>
            <person name="Park H.-J."/>
            <person name="Ramirez L."/>
            <person name="Alfaro M."/>
            <person name="Sun H."/>
            <person name="Tritt A."/>
            <person name="Yoshinaga Y."/>
            <person name="Zwiers L.-H."/>
            <person name="Turgeon B."/>
            <person name="Goodwin S."/>
            <person name="Spatafora J."/>
            <person name="Crous P."/>
            <person name="Grigoriev I."/>
        </authorList>
    </citation>
    <scope>NUCLEOTIDE SEQUENCE</scope>
    <source>
        <strain evidence="2">CBS 207.26</strain>
    </source>
</reference>
<protein>
    <submittedName>
        <fullName evidence="2">Uncharacterized protein</fullName>
    </submittedName>
</protein>
<evidence type="ECO:0000313" key="3">
    <source>
        <dbReference type="Proteomes" id="UP000800200"/>
    </source>
</evidence>
<keyword evidence="3" id="KW-1185">Reference proteome</keyword>
<feature type="chain" id="PRO_5025414974" evidence="1">
    <location>
        <begin position="23"/>
        <end position="98"/>
    </location>
</feature>
<sequence>MCLEATILLLPSGFMALFSVRSAPFSIVTFLIRESALMMLDYFREGYESFAWTIADRWCGYSNDVNSKNTSVSLQDPFSVEILLISWLMLWKGINIVL</sequence>
<evidence type="ECO:0000256" key="1">
    <source>
        <dbReference type="SAM" id="SignalP"/>
    </source>
</evidence>
<keyword evidence="1" id="KW-0732">Signal</keyword>
<dbReference type="AlphaFoldDB" id="A0A6A6EQV1"/>
<dbReference type="Proteomes" id="UP000800200">
    <property type="component" value="Unassembled WGS sequence"/>
</dbReference>
<evidence type="ECO:0000313" key="2">
    <source>
        <dbReference type="EMBL" id="KAF2192286.1"/>
    </source>
</evidence>
<gene>
    <name evidence="2" type="ORF">K469DRAFT_308941</name>
</gene>
<dbReference type="EMBL" id="ML994615">
    <property type="protein sequence ID" value="KAF2192286.1"/>
    <property type="molecule type" value="Genomic_DNA"/>
</dbReference>
<feature type="signal peptide" evidence="1">
    <location>
        <begin position="1"/>
        <end position="22"/>
    </location>
</feature>
<accession>A0A6A6EQV1</accession>
<organism evidence="2 3">
    <name type="scientific">Zopfia rhizophila CBS 207.26</name>
    <dbReference type="NCBI Taxonomy" id="1314779"/>
    <lineage>
        <taxon>Eukaryota</taxon>
        <taxon>Fungi</taxon>
        <taxon>Dikarya</taxon>
        <taxon>Ascomycota</taxon>
        <taxon>Pezizomycotina</taxon>
        <taxon>Dothideomycetes</taxon>
        <taxon>Dothideomycetes incertae sedis</taxon>
        <taxon>Zopfiaceae</taxon>
        <taxon>Zopfia</taxon>
    </lineage>
</organism>